<keyword evidence="2" id="KW-1185">Reference proteome</keyword>
<reference evidence="1 2" key="1">
    <citation type="submission" date="2015-08" db="EMBL/GenBank/DDBJ databases">
        <authorList>
            <person name="Babu N.S."/>
            <person name="Beckwith C.J."/>
            <person name="Beseler K.G."/>
            <person name="Brison A."/>
            <person name="Carone J.V."/>
            <person name="Caskin T.P."/>
            <person name="Diamond M."/>
            <person name="Durham M.E."/>
            <person name="Foxe J.M."/>
            <person name="Go M."/>
            <person name="Henderson B.A."/>
            <person name="Jones I.B."/>
            <person name="McGettigan J.A."/>
            <person name="Micheletti S.J."/>
            <person name="Nasrallah M.E."/>
            <person name="Ortiz D."/>
            <person name="Piller C.R."/>
            <person name="Privatt S.R."/>
            <person name="Schneider S.L."/>
            <person name="Sharp S."/>
            <person name="Smith T.C."/>
            <person name="Stanton J.D."/>
            <person name="Ullery H.E."/>
            <person name="Wilson R.J."/>
            <person name="Serrano M.G."/>
            <person name="Buck G."/>
            <person name="Lee V."/>
            <person name="Wang Y."/>
            <person name="Carvalho R."/>
            <person name="Voegtly L."/>
            <person name="Shi R."/>
            <person name="Duckworth R."/>
            <person name="Johnson A."/>
            <person name="Loviza R."/>
            <person name="Walstead R."/>
            <person name="Shah Z."/>
            <person name="Kiflezghi M."/>
            <person name="Wade K."/>
            <person name="Ball S.L."/>
            <person name="Bradley K.W."/>
            <person name="Asai D.J."/>
            <person name="Bowman C.A."/>
            <person name="Russell D.A."/>
            <person name="Pope W.H."/>
            <person name="Jacobs-Sera D."/>
            <person name="Hendrix R.W."/>
            <person name="Hatfull G.F."/>
        </authorList>
    </citation>
    <scope>NUCLEOTIDE SEQUENCE [LARGE SCALE GENOMIC DNA]</scope>
    <source>
        <strain evidence="1 2">DSM 27710</strain>
    </source>
</reference>
<dbReference type="Proteomes" id="UP000055590">
    <property type="component" value="Chromosome"/>
</dbReference>
<dbReference type="EMBL" id="CP012332">
    <property type="protein sequence ID" value="AKU92967.1"/>
    <property type="molecule type" value="Genomic_DNA"/>
</dbReference>
<gene>
    <name evidence="1" type="ORF">AKJ08_3354</name>
</gene>
<protein>
    <submittedName>
        <fullName evidence="1">DNA helicase</fullName>
    </submittedName>
</protein>
<proteinExistence type="predicted"/>
<evidence type="ECO:0000313" key="1">
    <source>
        <dbReference type="EMBL" id="AKU92967.1"/>
    </source>
</evidence>
<dbReference type="STRING" id="1391653.AKJ08_3354"/>
<dbReference type="KEGG" id="vin:AKJ08_3354"/>
<accession>A0A0K1PHH9</accession>
<evidence type="ECO:0000313" key="2">
    <source>
        <dbReference type="Proteomes" id="UP000055590"/>
    </source>
</evidence>
<dbReference type="AlphaFoldDB" id="A0A0K1PHH9"/>
<keyword evidence="1" id="KW-0067">ATP-binding</keyword>
<keyword evidence="1" id="KW-0547">Nucleotide-binding</keyword>
<dbReference type="GO" id="GO:0004386">
    <property type="term" value="F:helicase activity"/>
    <property type="evidence" value="ECO:0007669"/>
    <property type="project" value="UniProtKB-KW"/>
</dbReference>
<keyword evidence="1" id="KW-0378">Hydrolase</keyword>
<keyword evidence="1" id="KW-0347">Helicase</keyword>
<name>A0A0K1PHH9_9BACT</name>
<organism evidence="1 2">
    <name type="scientific">Vulgatibacter incomptus</name>
    <dbReference type="NCBI Taxonomy" id="1391653"/>
    <lineage>
        <taxon>Bacteria</taxon>
        <taxon>Pseudomonadati</taxon>
        <taxon>Myxococcota</taxon>
        <taxon>Myxococcia</taxon>
        <taxon>Myxococcales</taxon>
        <taxon>Cystobacterineae</taxon>
        <taxon>Vulgatibacteraceae</taxon>
        <taxon>Vulgatibacter</taxon>
    </lineage>
</organism>
<sequence length="77" mass="8584">MAIQATIEVLLEEQHRALIGAQDGFMVDLAHYPPDDPASAVGLLCGGSRFDKSDDPVEWDLFRTAMLEAQGWQLRRL</sequence>